<dbReference type="SUPFAM" id="SSF47413">
    <property type="entry name" value="lambda repressor-like DNA-binding domains"/>
    <property type="match status" value="1"/>
</dbReference>
<dbReference type="Pfam" id="PF01381">
    <property type="entry name" value="HTH_3"/>
    <property type="match status" value="1"/>
</dbReference>
<dbReference type="Gene3D" id="1.10.260.40">
    <property type="entry name" value="lambda repressor-like DNA-binding domains"/>
    <property type="match status" value="1"/>
</dbReference>
<reference evidence="3 4" key="1">
    <citation type="submission" date="2012-12" db="EMBL/GenBank/DDBJ databases">
        <title>Novel taxa of Listeriaceae from agricultural environments in the United States.</title>
        <authorList>
            <person name="den Bakker H.C."/>
            <person name="Allred A."/>
            <person name="Warchocki S."/>
            <person name="Wright E.M."/>
            <person name="Burrell A."/>
            <person name="Nightingale K.K."/>
            <person name="Kephart D."/>
            <person name="Wiedmann M."/>
        </authorList>
    </citation>
    <scope>NUCLEOTIDE SEQUENCE [LARGE SCALE GENOMIC DNA]</scope>
    <source>
        <strain evidence="3 4">FSL S10-1203</strain>
    </source>
</reference>
<name>W7DRS1_9LIST</name>
<accession>W7DRS1</accession>
<dbReference type="PANTHER" id="PTHR46558:SF3">
    <property type="entry name" value="TRANSCRIPTIONAL REGULATOR"/>
    <property type="match status" value="1"/>
</dbReference>
<dbReference type="PANTHER" id="PTHR46558">
    <property type="entry name" value="TRACRIPTIONAL REGULATORY PROTEIN-RELATED-RELATED"/>
    <property type="match status" value="1"/>
</dbReference>
<comment type="caution">
    <text evidence="3">The sequence shown here is derived from an EMBL/GenBank/DDBJ whole genome shotgun (WGS) entry which is preliminary data.</text>
</comment>
<dbReference type="EMBL" id="AODM01000040">
    <property type="protein sequence ID" value="EUJ53003.1"/>
    <property type="molecule type" value="Genomic_DNA"/>
</dbReference>
<evidence type="ECO:0000313" key="3">
    <source>
        <dbReference type="EMBL" id="EUJ53003.1"/>
    </source>
</evidence>
<evidence type="ECO:0000259" key="2">
    <source>
        <dbReference type="PROSITE" id="PS50943"/>
    </source>
</evidence>
<protein>
    <submittedName>
        <fullName evidence="3">Prophage repressor protein</fullName>
    </submittedName>
</protein>
<dbReference type="CDD" id="cd00093">
    <property type="entry name" value="HTH_XRE"/>
    <property type="match status" value="1"/>
</dbReference>
<gene>
    <name evidence="3" type="ORF">MCOL2_12097</name>
</gene>
<dbReference type="InterPro" id="IPR010982">
    <property type="entry name" value="Lambda_DNA-bd_dom_sf"/>
</dbReference>
<dbReference type="SMART" id="SM00530">
    <property type="entry name" value="HTH_XRE"/>
    <property type="match status" value="1"/>
</dbReference>
<dbReference type="PATRIC" id="fig|1265822.4.peg.2456"/>
<dbReference type="GO" id="GO:0003677">
    <property type="term" value="F:DNA binding"/>
    <property type="evidence" value="ECO:0007669"/>
    <property type="project" value="UniProtKB-KW"/>
</dbReference>
<evidence type="ECO:0000256" key="1">
    <source>
        <dbReference type="ARBA" id="ARBA00023125"/>
    </source>
</evidence>
<keyword evidence="1" id="KW-0238">DNA-binding</keyword>
<sequence>MELNKFVGNKIRQFREEKGLSQEILAKRLNTTRQTISRYENGDRKANQDVLFELAKLFNQSVDCFFSPQEEKEVRDERLITIAAHLDDDVTDDELRDILAYIEMKKTTPSREVTKCLKN</sequence>
<dbReference type="AlphaFoldDB" id="W7DRS1"/>
<dbReference type="PROSITE" id="PS50943">
    <property type="entry name" value="HTH_CROC1"/>
    <property type="match status" value="1"/>
</dbReference>
<dbReference type="InterPro" id="IPR001387">
    <property type="entry name" value="Cro/C1-type_HTH"/>
</dbReference>
<organism evidence="3 4">
    <name type="scientific">Listeria fleischmannii FSL S10-1203</name>
    <dbReference type="NCBI Taxonomy" id="1265822"/>
    <lineage>
        <taxon>Bacteria</taxon>
        <taxon>Bacillati</taxon>
        <taxon>Bacillota</taxon>
        <taxon>Bacilli</taxon>
        <taxon>Bacillales</taxon>
        <taxon>Listeriaceae</taxon>
        <taxon>Listeria</taxon>
    </lineage>
</organism>
<proteinExistence type="predicted"/>
<evidence type="ECO:0000313" key="4">
    <source>
        <dbReference type="Proteomes" id="UP000019241"/>
    </source>
</evidence>
<feature type="domain" description="HTH cro/C1-type" evidence="2">
    <location>
        <begin position="11"/>
        <end position="65"/>
    </location>
</feature>
<dbReference type="Proteomes" id="UP000019241">
    <property type="component" value="Unassembled WGS sequence"/>
</dbReference>